<sequence>MALIFLGFPLAIYLSLCLLPKGREGLGIGLAGAALALVWVTNDPATDGGFARLMVQIGAAAVALAALAQGLRRAIPAGAAGWIWPALMAGLAVSAVMIFLVLL</sequence>
<accession>A0A6M1TRL3</accession>
<keyword evidence="1" id="KW-0472">Membrane</keyword>
<organism evidence="2 3">
    <name type="scientific">Paragemmobacter kunshanensis</name>
    <dbReference type="NCBI Taxonomy" id="2583234"/>
    <lineage>
        <taxon>Bacteria</taxon>
        <taxon>Pseudomonadati</taxon>
        <taxon>Pseudomonadota</taxon>
        <taxon>Alphaproteobacteria</taxon>
        <taxon>Rhodobacterales</taxon>
        <taxon>Paracoccaceae</taxon>
        <taxon>Paragemmobacter</taxon>
    </lineage>
</organism>
<name>A0A6M1TRL3_9RHOB</name>
<reference evidence="2 3" key="1">
    <citation type="submission" date="2020-02" db="EMBL/GenBank/DDBJ databases">
        <title>Rhodobacter translucens sp. nov., a novel bacterium isolated from activated sludge.</title>
        <authorList>
            <person name="Liu J."/>
        </authorList>
    </citation>
    <scope>NUCLEOTIDE SEQUENCE [LARGE SCALE GENOMIC DNA]</scope>
    <source>
        <strain evidence="2 3">HX-7-19</strain>
    </source>
</reference>
<evidence type="ECO:0000256" key="1">
    <source>
        <dbReference type="SAM" id="Phobius"/>
    </source>
</evidence>
<keyword evidence="1" id="KW-0812">Transmembrane</keyword>
<keyword evidence="1" id="KW-1133">Transmembrane helix</keyword>
<dbReference type="RefSeq" id="WP_165048038.1">
    <property type="nucleotide sequence ID" value="NZ_JAALFE010000004.1"/>
</dbReference>
<keyword evidence="3" id="KW-1185">Reference proteome</keyword>
<proteinExistence type="predicted"/>
<evidence type="ECO:0000313" key="3">
    <source>
        <dbReference type="Proteomes" id="UP000474758"/>
    </source>
</evidence>
<feature type="transmembrane region" description="Helical" evidence="1">
    <location>
        <begin position="52"/>
        <end position="71"/>
    </location>
</feature>
<comment type="caution">
    <text evidence="2">The sequence shown here is derived from an EMBL/GenBank/DDBJ whole genome shotgun (WGS) entry which is preliminary data.</text>
</comment>
<dbReference type="AlphaFoldDB" id="A0A6M1TRL3"/>
<gene>
    <name evidence="2" type="ORF">G5V65_06390</name>
</gene>
<protein>
    <submittedName>
        <fullName evidence="2">Uncharacterized protein</fullName>
    </submittedName>
</protein>
<evidence type="ECO:0000313" key="2">
    <source>
        <dbReference type="EMBL" id="NGQ90520.1"/>
    </source>
</evidence>
<dbReference type="EMBL" id="JAALFE010000004">
    <property type="protein sequence ID" value="NGQ90520.1"/>
    <property type="molecule type" value="Genomic_DNA"/>
</dbReference>
<feature type="transmembrane region" description="Helical" evidence="1">
    <location>
        <begin position="83"/>
        <end position="102"/>
    </location>
</feature>
<dbReference type="Proteomes" id="UP000474758">
    <property type="component" value="Unassembled WGS sequence"/>
</dbReference>